<dbReference type="InterPro" id="IPR019734">
    <property type="entry name" value="TPR_rpt"/>
</dbReference>
<feature type="transmembrane region" description="Helical" evidence="4">
    <location>
        <begin position="307"/>
        <end position="337"/>
    </location>
</feature>
<dbReference type="PANTHER" id="PTHR44943:SF8">
    <property type="entry name" value="TPR REPEAT-CONTAINING PROTEIN MJ0263"/>
    <property type="match status" value="1"/>
</dbReference>
<keyword evidence="2 3" id="KW-0802">TPR repeat</keyword>
<dbReference type="InterPro" id="IPR051685">
    <property type="entry name" value="Ycf3/AcsC/BcsC/TPR_MFPF"/>
</dbReference>
<dbReference type="EMBL" id="SAXY01000051">
    <property type="protein sequence ID" value="TXJ40148.1"/>
    <property type="molecule type" value="Genomic_DNA"/>
</dbReference>
<dbReference type="PANTHER" id="PTHR44943">
    <property type="entry name" value="CELLULOSE SYNTHASE OPERON PROTEIN C"/>
    <property type="match status" value="1"/>
</dbReference>
<evidence type="ECO:0000256" key="3">
    <source>
        <dbReference type="PROSITE-ProRule" id="PRU00339"/>
    </source>
</evidence>
<comment type="caution">
    <text evidence="5">The sequence shown here is derived from an EMBL/GenBank/DDBJ whole genome shotgun (WGS) entry which is preliminary data.</text>
</comment>
<evidence type="ECO:0000256" key="1">
    <source>
        <dbReference type="ARBA" id="ARBA00022737"/>
    </source>
</evidence>
<dbReference type="PROSITE" id="PS50005">
    <property type="entry name" value="TPR"/>
    <property type="match status" value="3"/>
</dbReference>
<evidence type="ECO:0000256" key="4">
    <source>
        <dbReference type="SAM" id="Phobius"/>
    </source>
</evidence>
<organism evidence="5 6">
    <name type="scientific">Brachyspira pilosicoli</name>
    <name type="common">Serpulina pilosicoli</name>
    <dbReference type="NCBI Taxonomy" id="52584"/>
    <lineage>
        <taxon>Bacteria</taxon>
        <taxon>Pseudomonadati</taxon>
        <taxon>Spirochaetota</taxon>
        <taxon>Spirochaetia</taxon>
        <taxon>Brachyspirales</taxon>
        <taxon>Brachyspiraceae</taxon>
        <taxon>Brachyspira</taxon>
    </lineage>
</organism>
<evidence type="ECO:0000313" key="5">
    <source>
        <dbReference type="EMBL" id="TXJ40148.1"/>
    </source>
</evidence>
<feature type="repeat" description="TPR" evidence="3">
    <location>
        <begin position="419"/>
        <end position="452"/>
    </location>
</feature>
<evidence type="ECO:0000313" key="6">
    <source>
        <dbReference type="Proteomes" id="UP000323176"/>
    </source>
</evidence>
<keyword evidence="4" id="KW-1133">Transmembrane helix</keyword>
<feature type="repeat" description="TPR" evidence="3">
    <location>
        <begin position="385"/>
        <end position="418"/>
    </location>
</feature>
<dbReference type="Pfam" id="PF12895">
    <property type="entry name" value="ANAPC3"/>
    <property type="match status" value="1"/>
</dbReference>
<evidence type="ECO:0000256" key="2">
    <source>
        <dbReference type="ARBA" id="ARBA00022803"/>
    </source>
</evidence>
<dbReference type="SUPFAM" id="SSF48452">
    <property type="entry name" value="TPR-like"/>
    <property type="match status" value="1"/>
</dbReference>
<reference evidence="5 6" key="1">
    <citation type="journal article" date="1992" name="Lakartidningen">
        <title>[Penicillin V and not amoxicillin is the first choice preparation in acute otitis].</title>
        <authorList>
            <person name="Kamme C."/>
            <person name="Lundgren K."/>
            <person name="Prellner K."/>
        </authorList>
    </citation>
    <scope>NUCLEOTIDE SEQUENCE [LARGE SCALE GENOMIC DNA]</scope>
    <source>
        <strain evidence="5 6">PC5538III-hc</strain>
    </source>
</reference>
<accession>A0A5C8ES00</accession>
<feature type="repeat" description="TPR" evidence="3">
    <location>
        <begin position="453"/>
        <end position="486"/>
    </location>
</feature>
<proteinExistence type="predicted"/>
<name>A0A5C8ES00_BRAPL</name>
<dbReference type="OrthoDB" id="355756at2"/>
<feature type="transmembrane region" description="Helical" evidence="4">
    <location>
        <begin position="349"/>
        <end position="369"/>
    </location>
</feature>
<keyword evidence="1" id="KW-0677">Repeat</keyword>
<keyword evidence="4" id="KW-0812">Transmembrane</keyword>
<dbReference type="InterPro" id="IPR011990">
    <property type="entry name" value="TPR-like_helical_dom_sf"/>
</dbReference>
<feature type="transmembrane region" description="Helical" evidence="4">
    <location>
        <begin position="38"/>
        <end position="65"/>
    </location>
</feature>
<dbReference type="PROSITE" id="PS50293">
    <property type="entry name" value="TPR_REGION"/>
    <property type="match status" value="2"/>
</dbReference>
<dbReference type="SMART" id="SM00028">
    <property type="entry name" value="TPR"/>
    <property type="match status" value="3"/>
</dbReference>
<gene>
    <name evidence="5" type="ORF">EPJ72_08515</name>
</gene>
<sequence length="503" mass="58247">MSNNLINDEEFMQIKKELDEILREIDRLASPWIDLGNAVAGIGLISAFMINPLVGLGAAAAGWLFSNAKKEEALENKRQVFYEALPRLKKSARVKIPAIEHTINILDNNISFIENTMLNDAKLIVTENNAQNKEYLINGLASSFKAYCRFTYMQELYEYALDTYNAWLNEEYSAGYQCPNINDSNRESAKVLYENSDFSTIISENPSIGSLLILDNNNDDDIRFLSQTVSEEVYIDYIFDDILFVNRENEKLIHTRLLSDYDSHRSYKVEMSLSNHYDKMPMVLFLTPIVSFIALIIAGWGEKDVGFFKYLFILISCSALITGIIAAIWVVLYYFLFNIRYRFYKSNKVKGIIYFIILTVLVCSIFFIFNKVSSLKIYNQNTYNQNKLLEKGINYYNNDNYKEAIQCLKKAAELKPDDYLNWYWLGRSYNGNGDYKEAIRCLKKAVELDPDNANNWEWLGDSYSKNKQFKEAQNAYAKALEIEPDNDYYKEQFKLNGDKANGR</sequence>
<dbReference type="Proteomes" id="UP000323176">
    <property type="component" value="Unassembled WGS sequence"/>
</dbReference>
<dbReference type="AlphaFoldDB" id="A0A5C8ES00"/>
<feature type="transmembrane region" description="Helical" evidence="4">
    <location>
        <begin position="282"/>
        <end position="301"/>
    </location>
</feature>
<protein>
    <submittedName>
        <fullName evidence="5">Tetratricopeptide repeat protein</fullName>
    </submittedName>
</protein>
<keyword evidence="4" id="KW-0472">Membrane</keyword>
<dbReference type="Gene3D" id="1.25.40.10">
    <property type="entry name" value="Tetratricopeptide repeat domain"/>
    <property type="match status" value="1"/>
</dbReference>